<dbReference type="GO" id="GO:0004812">
    <property type="term" value="F:aminoacyl-tRNA ligase activity"/>
    <property type="evidence" value="ECO:0007669"/>
    <property type="project" value="UniProtKB-KW"/>
</dbReference>
<dbReference type="PROSITE" id="PS51185">
    <property type="entry name" value="WHEP_TRS_2"/>
    <property type="match status" value="1"/>
</dbReference>
<dbReference type="InterPro" id="IPR009068">
    <property type="entry name" value="uS15_NS1_RNA-bd_sf"/>
</dbReference>
<evidence type="ECO:0000256" key="6">
    <source>
        <dbReference type="ARBA" id="ARBA00023146"/>
    </source>
</evidence>
<organism evidence="9 10">
    <name type="scientific">Papilio machaon</name>
    <name type="common">Old World swallowtail butterfly</name>
    <dbReference type="NCBI Taxonomy" id="76193"/>
    <lineage>
        <taxon>Eukaryota</taxon>
        <taxon>Metazoa</taxon>
        <taxon>Ecdysozoa</taxon>
        <taxon>Arthropoda</taxon>
        <taxon>Hexapoda</taxon>
        <taxon>Insecta</taxon>
        <taxon>Pterygota</taxon>
        <taxon>Neoptera</taxon>
        <taxon>Endopterygota</taxon>
        <taxon>Lepidoptera</taxon>
        <taxon>Glossata</taxon>
        <taxon>Ditrysia</taxon>
        <taxon>Papilionoidea</taxon>
        <taxon>Papilionidae</taxon>
        <taxon>Papilioninae</taxon>
        <taxon>Papilio</taxon>
    </lineage>
</organism>
<evidence type="ECO:0000256" key="3">
    <source>
        <dbReference type="ARBA" id="ARBA00022741"/>
    </source>
</evidence>
<dbReference type="FunFam" id="1.10.287.10:FF:000006">
    <property type="entry name" value="Bifunctional glutamate/proline--tRNA ligase"/>
    <property type="match status" value="1"/>
</dbReference>
<feature type="region of interest" description="Disordered" evidence="7">
    <location>
        <begin position="1"/>
        <end position="30"/>
    </location>
</feature>
<name>A0A0N1PI47_PAPMA</name>
<evidence type="ECO:0000313" key="9">
    <source>
        <dbReference type="EMBL" id="KPJ20920.1"/>
    </source>
</evidence>
<evidence type="ECO:0000256" key="1">
    <source>
        <dbReference type="ARBA" id="ARBA00022553"/>
    </source>
</evidence>
<evidence type="ECO:0000256" key="2">
    <source>
        <dbReference type="ARBA" id="ARBA00022598"/>
    </source>
</evidence>
<dbReference type="SUPFAM" id="SSF47060">
    <property type="entry name" value="S15/NS1 RNA-binding domain"/>
    <property type="match status" value="1"/>
</dbReference>
<evidence type="ECO:0000256" key="4">
    <source>
        <dbReference type="ARBA" id="ARBA00022840"/>
    </source>
</evidence>
<keyword evidence="2" id="KW-0436">Ligase</keyword>
<evidence type="ECO:0000256" key="7">
    <source>
        <dbReference type="SAM" id="MobiDB-lite"/>
    </source>
</evidence>
<dbReference type="SMART" id="SM00991">
    <property type="entry name" value="WHEP-TRS"/>
    <property type="match status" value="1"/>
</dbReference>
<keyword evidence="4" id="KW-0067">ATP-binding</keyword>
<feature type="compositionally biased region" description="Low complexity" evidence="7">
    <location>
        <begin position="9"/>
        <end position="30"/>
    </location>
</feature>
<sequence>MYYNQDWKPAAQIKQSPAPAPAPAQTNSQADTLSAAITAQGDKIRTLKAAKSEKTVIDVEVKNLLNLKAQYKAITGKDWTPSAATPAQDIKKIDNKKRWIFDSAGNVNITEKFVLK</sequence>
<dbReference type="AlphaFoldDB" id="A0A0N1PI47"/>
<keyword evidence="1" id="KW-0597">Phosphoprotein</keyword>
<dbReference type="InterPro" id="IPR000738">
    <property type="entry name" value="WHEP-TRS_dom"/>
</dbReference>
<evidence type="ECO:0000259" key="8">
    <source>
        <dbReference type="PROSITE" id="PS51185"/>
    </source>
</evidence>
<proteinExistence type="predicted"/>
<dbReference type="Proteomes" id="UP000053240">
    <property type="component" value="Unassembled WGS sequence"/>
</dbReference>
<dbReference type="Pfam" id="PF00458">
    <property type="entry name" value="WHEP-TRS"/>
    <property type="match status" value="1"/>
</dbReference>
<reference evidence="9 10" key="1">
    <citation type="journal article" date="2015" name="Nat. Commun.">
        <title>Outbred genome sequencing and CRISPR/Cas9 gene editing in butterflies.</title>
        <authorList>
            <person name="Li X."/>
            <person name="Fan D."/>
            <person name="Zhang W."/>
            <person name="Liu G."/>
            <person name="Zhang L."/>
            <person name="Zhao L."/>
            <person name="Fang X."/>
            <person name="Chen L."/>
            <person name="Dong Y."/>
            <person name="Chen Y."/>
            <person name="Ding Y."/>
            <person name="Zhao R."/>
            <person name="Feng M."/>
            <person name="Zhu Y."/>
            <person name="Feng Y."/>
            <person name="Jiang X."/>
            <person name="Zhu D."/>
            <person name="Xiang H."/>
            <person name="Feng X."/>
            <person name="Li S."/>
            <person name="Wang J."/>
            <person name="Zhang G."/>
            <person name="Kronforst M.R."/>
            <person name="Wang W."/>
        </authorList>
    </citation>
    <scope>NUCLEOTIDE SEQUENCE [LARGE SCALE GENOMIC DNA]</scope>
    <source>
        <strain evidence="9">Ya'a_city_454_Pm</strain>
        <tissue evidence="9">Whole body</tissue>
    </source>
</reference>
<keyword evidence="3" id="KW-0547">Nucleotide-binding</keyword>
<keyword evidence="10" id="KW-1185">Reference proteome</keyword>
<accession>A0A0N1PI47</accession>
<dbReference type="Gene3D" id="1.10.287.10">
    <property type="entry name" value="S15/NS1, RNA-binding"/>
    <property type="match status" value="1"/>
</dbReference>
<evidence type="ECO:0000313" key="10">
    <source>
        <dbReference type="Proteomes" id="UP000053240"/>
    </source>
</evidence>
<dbReference type="STRING" id="76193.A0A0N1PI47"/>
<feature type="domain" description="WHEP-TRS" evidence="8">
    <location>
        <begin position="29"/>
        <end position="85"/>
    </location>
</feature>
<protein>
    <submittedName>
        <fullName evidence="9">Bifunctional aminoacyl-tRNA synthetase</fullName>
    </submittedName>
</protein>
<keyword evidence="5" id="KW-0648">Protein biosynthesis</keyword>
<keyword evidence="6 9" id="KW-0030">Aminoacyl-tRNA synthetase</keyword>
<comment type="caution">
    <text evidence="9">The sequence shown here is derived from an EMBL/GenBank/DDBJ whole genome shotgun (WGS) entry which is preliminary data.</text>
</comment>
<dbReference type="PROSITE" id="PS00762">
    <property type="entry name" value="WHEP_TRS_1"/>
    <property type="match status" value="1"/>
</dbReference>
<gene>
    <name evidence="9" type="ORF">RR48_00535</name>
</gene>
<evidence type="ECO:0000256" key="5">
    <source>
        <dbReference type="ARBA" id="ARBA00022917"/>
    </source>
</evidence>
<dbReference type="GO" id="GO:0005524">
    <property type="term" value="F:ATP binding"/>
    <property type="evidence" value="ECO:0007669"/>
    <property type="project" value="UniProtKB-KW"/>
</dbReference>
<dbReference type="GO" id="GO:0006418">
    <property type="term" value="P:tRNA aminoacylation for protein translation"/>
    <property type="evidence" value="ECO:0007669"/>
    <property type="project" value="InterPro"/>
</dbReference>
<dbReference type="EMBL" id="LADJ01009243">
    <property type="protein sequence ID" value="KPJ20920.1"/>
    <property type="molecule type" value="Genomic_DNA"/>
</dbReference>
<dbReference type="InParanoid" id="A0A0N1PI47"/>